<dbReference type="GO" id="GO:0005576">
    <property type="term" value="C:extracellular region"/>
    <property type="evidence" value="ECO:0007669"/>
    <property type="project" value="UniProtKB-SubCell"/>
</dbReference>
<dbReference type="AlphaFoldDB" id="A0A8I5UU41"/>
<keyword evidence="5" id="KW-0964">Secreted</keyword>
<organism evidence="6 7">
    <name type="scientific">Pongo abelii</name>
    <name type="common">Sumatran orangutan</name>
    <name type="synonym">Pongo pygmaeus abelii</name>
    <dbReference type="NCBI Taxonomy" id="9601"/>
    <lineage>
        <taxon>Eukaryota</taxon>
        <taxon>Metazoa</taxon>
        <taxon>Chordata</taxon>
        <taxon>Craniata</taxon>
        <taxon>Vertebrata</taxon>
        <taxon>Euteleostomi</taxon>
        <taxon>Mammalia</taxon>
        <taxon>Eutheria</taxon>
        <taxon>Euarchontoglires</taxon>
        <taxon>Primates</taxon>
        <taxon>Haplorrhini</taxon>
        <taxon>Catarrhini</taxon>
        <taxon>Hominidae</taxon>
        <taxon>Pongo</taxon>
    </lineage>
</organism>
<reference evidence="6" key="2">
    <citation type="submission" date="2025-08" db="UniProtKB">
        <authorList>
            <consortium name="Ensembl"/>
        </authorList>
    </citation>
    <scope>IDENTIFICATION</scope>
</reference>
<evidence type="ECO:0000313" key="6">
    <source>
        <dbReference type="Ensembl" id="ENSPPYP00000044252.1"/>
    </source>
</evidence>
<evidence type="ECO:0000313" key="7">
    <source>
        <dbReference type="Proteomes" id="UP000001595"/>
    </source>
</evidence>
<dbReference type="PANTHER" id="PTHR33895">
    <property type="entry name" value="HUMANIN-LIKE 4"/>
    <property type="match status" value="1"/>
</dbReference>
<dbReference type="Proteomes" id="UP000001595">
    <property type="component" value="Chromosome X"/>
</dbReference>
<accession>A0A8I5UU41</accession>
<reference evidence="6" key="3">
    <citation type="submission" date="2025-09" db="UniProtKB">
        <authorList>
            <consortium name="Ensembl"/>
        </authorList>
    </citation>
    <scope>IDENTIFICATION</scope>
</reference>
<dbReference type="Ensembl" id="ENSPPYT00000056198.1">
    <property type="protein sequence ID" value="ENSPPYP00000044252.1"/>
    <property type="gene ID" value="ENSPPYG00000036132.1"/>
</dbReference>
<dbReference type="GO" id="GO:0048019">
    <property type="term" value="F:receptor antagonist activity"/>
    <property type="evidence" value="ECO:0007669"/>
    <property type="project" value="TreeGrafter"/>
</dbReference>
<proteinExistence type="inferred from homology"/>
<reference evidence="6 7" key="1">
    <citation type="submission" date="2008-02" db="EMBL/GenBank/DDBJ databases">
        <title>A 6x draft sequence assembly of the Pongo pygmaeus abelii genome.</title>
        <authorList>
            <person name="Wilson R.K."/>
            <person name="Mardis E."/>
        </authorList>
    </citation>
    <scope>NUCLEOTIDE SEQUENCE [LARGE SCALE GENOMIC DNA]</scope>
</reference>
<evidence type="ECO:0000256" key="3">
    <source>
        <dbReference type="ARBA" id="ARBA00008185"/>
    </source>
</evidence>
<dbReference type="GO" id="GO:0005737">
    <property type="term" value="C:cytoplasm"/>
    <property type="evidence" value="ECO:0007669"/>
    <property type="project" value="UniProtKB-SubCell"/>
</dbReference>
<keyword evidence="4" id="KW-0963">Cytoplasm</keyword>
<dbReference type="PANTHER" id="PTHR33895:SF3">
    <property type="entry name" value="HUMANIN-LIKE 10"/>
    <property type="match status" value="1"/>
</dbReference>
<dbReference type="Pfam" id="PF15040">
    <property type="entry name" value="Humanin"/>
    <property type="match status" value="1"/>
</dbReference>
<name>A0A8I5UU41_PONAB</name>
<dbReference type="GeneTree" id="ENSGT01130000280548"/>
<dbReference type="GO" id="GO:1900118">
    <property type="term" value="P:negative regulation of execution phase of apoptosis"/>
    <property type="evidence" value="ECO:0007669"/>
    <property type="project" value="TreeGrafter"/>
</dbReference>
<sequence>MTTRGFSCLLLLIREIDISAKRRI</sequence>
<dbReference type="InterPro" id="IPR028139">
    <property type="entry name" value="Humanin"/>
</dbReference>
<comment type="similarity">
    <text evidence="3">Belongs to the humanin family.</text>
</comment>
<protein>
    <submittedName>
        <fullName evidence="6">Uncharacterized protein</fullName>
    </submittedName>
</protein>
<dbReference type="CDD" id="cd20245">
    <property type="entry name" value="humanin"/>
    <property type="match status" value="1"/>
</dbReference>
<comment type="subcellular location">
    <subcellularLocation>
        <location evidence="1">Cytoplasm</location>
    </subcellularLocation>
    <subcellularLocation>
        <location evidence="2">Secreted</location>
    </subcellularLocation>
</comment>
<keyword evidence="7" id="KW-1185">Reference proteome</keyword>
<evidence type="ECO:0000256" key="5">
    <source>
        <dbReference type="ARBA" id="ARBA00022525"/>
    </source>
</evidence>
<evidence type="ECO:0000256" key="1">
    <source>
        <dbReference type="ARBA" id="ARBA00004496"/>
    </source>
</evidence>
<evidence type="ECO:0000256" key="4">
    <source>
        <dbReference type="ARBA" id="ARBA00022490"/>
    </source>
</evidence>
<evidence type="ECO:0000256" key="2">
    <source>
        <dbReference type="ARBA" id="ARBA00004613"/>
    </source>
</evidence>